<feature type="compositionally biased region" description="Polar residues" evidence="1">
    <location>
        <begin position="66"/>
        <end position="77"/>
    </location>
</feature>
<dbReference type="Proteomes" id="UP001320420">
    <property type="component" value="Unassembled WGS sequence"/>
</dbReference>
<organism evidence="2 3">
    <name type="scientific">Diatrype stigma</name>
    <dbReference type="NCBI Taxonomy" id="117547"/>
    <lineage>
        <taxon>Eukaryota</taxon>
        <taxon>Fungi</taxon>
        <taxon>Dikarya</taxon>
        <taxon>Ascomycota</taxon>
        <taxon>Pezizomycotina</taxon>
        <taxon>Sordariomycetes</taxon>
        <taxon>Xylariomycetidae</taxon>
        <taxon>Xylariales</taxon>
        <taxon>Diatrypaceae</taxon>
        <taxon>Diatrype</taxon>
    </lineage>
</organism>
<feature type="compositionally biased region" description="Basic and acidic residues" evidence="1">
    <location>
        <begin position="116"/>
        <end position="132"/>
    </location>
</feature>
<feature type="compositionally biased region" description="Acidic residues" evidence="1">
    <location>
        <begin position="145"/>
        <end position="160"/>
    </location>
</feature>
<dbReference type="EMBL" id="JAKJXP020000058">
    <property type="protein sequence ID" value="KAK7750803.1"/>
    <property type="molecule type" value="Genomic_DNA"/>
</dbReference>
<proteinExistence type="predicted"/>
<feature type="compositionally biased region" description="Polar residues" evidence="1">
    <location>
        <begin position="19"/>
        <end position="30"/>
    </location>
</feature>
<reference evidence="2 3" key="1">
    <citation type="submission" date="2024-02" db="EMBL/GenBank/DDBJ databases">
        <title>De novo assembly and annotation of 12 fungi associated with fruit tree decline syndrome in Ontario, Canada.</title>
        <authorList>
            <person name="Sulman M."/>
            <person name="Ellouze W."/>
            <person name="Ilyukhin E."/>
        </authorList>
    </citation>
    <scope>NUCLEOTIDE SEQUENCE [LARGE SCALE GENOMIC DNA]</scope>
    <source>
        <strain evidence="2 3">M11/M66-122</strain>
    </source>
</reference>
<feature type="region of interest" description="Disordered" evidence="1">
    <location>
        <begin position="1"/>
        <end position="160"/>
    </location>
</feature>
<evidence type="ECO:0000313" key="3">
    <source>
        <dbReference type="Proteomes" id="UP001320420"/>
    </source>
</evidence>
<evidence type="ECO:0000313" key="2">
    <source>
        <dbReference type="EMBL" id="KAK7750803.1"/>
    </source>
</evidence>
<gene>
    <name evidence="2" type="ORF">SLS62_007202</name>
</gene>
<keyword evidence="3" id="KW-1185">Reference proteome</keyword>
<dbReference type="AlphaFoldDB" id="A0AAN9UZM9"/>
<name>A0AAN9UZM9_9PEZI</name>
<sequence>MGDREEKEGSPSKRVKLSHPTSSRMFSQQEGVGAGSGTGSGDGSGDEVRGRDSGGGSDDSGEGSSQQHATASEQTTHPIIENQPEQEQEQEHEQMQQPAPAPEPEPEEEEGGPSEPRTENSRESTGDVEQRRGRGNPPNSPETDAVMDDEAMDADDQSDD</sequence>
<comment type="caution">
    <text evidence="2">The sequence shown here is derived from an EMBL/GenBank/DDBJ whole genome shotgun (WGS) entry which is preliminary data.</text>
</comment>
<evidence type="ECO:0000256" key="1">
    <source>
        <dbReference type="SAM" id="MobiDB-lite"/>
    </source>
</evidence>
<feature type="compositionally biased region" description="Gly residues" evidence="1">
    <location>
        <begin position="32"/>
        <end position="43"/>
    </location>
</feature>
<protein>
    <submittedName>
        <fullName evidence="2">Uncharacterized protein</fullName>
    </submittedName>
</protein>
<accession>A0AAN9UZM9</accession>
<feature type="compositionally biased region" description="Basic and acidic residues" evidence="1">
    <location>
        <begin position="1"/>
        <end position="11"/>
    </location>
</feature>